<evidence type="ECO:0000256" key="1">
    <source>
        <dbReference type="SAM" id="MobiDB-lite"/>
    </source>
</evidence>
<dbReference type="EMBL" id="CAJVQB010026143">
    <property type="protein sequence ID" value="CAG8807951.1"/>
    <property type="molecule type" value="Genomic_DNA"/>
</dbReference>
<evidence type="ECO:0000313" key="3">
    <source>
        <dbReference type="Proteomes" id="UP000789901"/>
    </source>
</evidence>
<name>A0ABN7VZ21_GIGMA</name>
<protein>
    <submittedName>
        <fullName evidence="2">10905_t:CDS:1</fullName>
    </submittedName>
</protein>
<dbReference type="Proteomes" id="UP000789901">
    <property type="component" value="Unassembled WGS sequence"/>
</dbReference>
<reference evidence="2 3" key="1">
    <citation type="submission" date="2021-06" db="EMBL/GenBank/DDBJ databases">
        <authorList>
            <person name="Kallberg Y."/>
            <person name="Tangrot J."/>
            <person name="Rosling A."/>
        </authorList>
    </citation>
    <scope>NUCLEOTIDE SEQUENCE [LARGE SCALE GENOMIC DNA]</scope>
    <source>
        <strain evidence="2 3">120-4 pot B 10/14</strain>
    </source>
</reference>
<dbReference type="InterPro" id="IPR043502">
    <property type="entry name" value="DNA/RNA_pol_sf"/>
</dbReference>
<organism evidence="2 3">
    <name type="scientific">Gigaspora margarita</name>
    <dbReference type="NCBI Taxonomy" id="4874"/>
    <lineage>
        <taxon>Eukaryota</taxon>
        <taxon>Fungi</taxon>
        <taxon>Fungi incertae sedis</taxon>
        <taxon>Mucoromycota</taxon>
        <taxon>Glomeromycotina</taxon>
        <taxon>Glomeromycetes</taxon>
        <taxon>Diversisporales</taxon>
        <taxon>Gigasporaceae</taxon>
        <taxon>Gigaspora</taxon>
    </lineage>
</organism>
<proteinExistence type="predicted"/>
<accession>A0ABN7VZ21</accession>
<dbReference type="SUPFAM" id="SSF56672">
    <property type="entry name" value="DNA/RNA polymerases"/>
    <property type="match status" value="1"/>
</dbReference>
<feature type="region of interest" description="Disordered" evidence="1">
    <location>
        <begin position="1"/>
        <end position="47"/>
    </location>
</feature>
<sequence>MTTENLPRTNNRNNDNIQGTLNNMNDTNNSNNTNNTNNTNINIEEGQGYDSDERNQALLQSYSQNKNIKFNPLPIDKQIISYMSKQAHNTDKPTDEDQDGLASWKYLEEALLSTWLLILDALLALNVALFGGELQEIMEKGNREANFLMMHYTSKGSKRTLNINLQDSTDKETGTRVVHKWTAQINNKHTKLREYCGRKVERSTPCIVVLPSTTLGYNINRKGILPCLGTYTTITDSHSLSIATKYRNSAGSHMLDRSESHKGFPFTQTLFYLKHFLASDRLMKAKHLHSTSTFKIKGLDLVKSLLYAKDFIVSIDIKEAFYHILLYSEAQKFFVFDATENNTTLWTFIKILRPVMEMAKQMNIRLVAYLDDILIMAKSHKQARADKEKL</sequence>
<keyword evidence="3" id="KW-1185">Reference proteome</keyword>
<feature type="compositionally biased region" description="Low complexity" evidence="1">
    <location>
        <begin position="1"/>
        <end position="42"/>
    </location>
</feature>
<gene>
    <name evidence="2" type="ORF">GMARGA_LOCUS24614</name>
</gene>
<feature type="non-terminal residue" evidence="2">
    <location>
        <position position="390"/>
    </location>
</feature>
<comment type="caution">
    <text evidence="2">The sequence shown here is derived from an EMBL/GenBank/DDBJ whole genome shotgun (WGS) entry which is preliminary data.</text>
</comment>
<evidence type="ECO:0000313" key="2">
    <source>
        <dbReference type="EMBL" id="CAG8807951.1"/>
    </source>
</evidence>